<dbReference type="GO" id="GO:0016787">
    <property type="term" value="F:hydrolase activity"/>
    <property type="evidence" value="ECO:0007669"/>
    <property type="project" value="UniProtKB-KW"/>
</dbReference>
<dbReference type="InterPro" id="IPR000073">
    <property type="entry name" value="AB_hydrolase_1"/>
</dbReference>
<keyword evidence="2" id="KW-0378">Hydrolase</keyword>
<name>A0ABP6VPG3_9ACTN</name>
<dbReference type="EMBL" id="BAABBB010000013">
    <property type="protein sequence ID" value="GAA3537654.1"/>
    <property type="molecule type" value="Genomic_DNA"/>
</dbReference>
<dbReference type="Pfam" id="PF00561">
    <property type="entry name" value="Abhydrolase_1"/>
    <property type="match status" value="1"/>
</dbReference>
<reference evidence="3" key="1">
    <citation type="journal article" date="2019" name="Int. J. Syst. Evol. Microbiol.">
        <title>The Global Catalogue of Microorganisms (GCM) 10K type strain sequencing project: providing services to taxonomists for standard genome sequencing and annotation.</title>
        <authorList>
            <consortium name="The Broad Institute Genomics Platform"/>
            <consortium name="The Broad Institute Genome Sequencing Center for Infectious Disease"/>
            <person name="Wu L."/>
            <person name="Ma J."/>
        </authorList>
    </citation>
    <scope>NUCLEOTIDE SEQUENCE [LARGE SCALE GENOMIC DNA]</scope>
    <source>
        <strain evidence="3">JCM 17460</strain>
    </source>
</reference>
<dbReference type="PANTHER" id="PTHR43798:SF33">
    <property type="entry name" value="HYDROLASE, PUTATIVE (AFU_ORTHOLOGUE AFUA_2G14860)-RELATED"/>
    <property type="match status" value="1"/>
</dbReference>
<protein>
    <submittedName>
        <fullName evidence="2">Alpha/beta fold hydrolase</fullName>
    </submittedName>
</protein>
<dbReference type="Proteomes" id="UP001500301">
    <property type="component" value="Unassembled WGS sequence"/>
</dbReference>
<evidence type="ECO:0000313" key="3">
    <source>
        <dbReference type="Proteomes" id="UP001500301"/>
    </source>
</evidence>
<feature type="domain" description="AB hydrolase-1" evidence="1">
    <location>
        <begin position="63"/>
        <end position="179"/>
    </location>
</feature>
<organism evidence="2 3">
    <name type="scientific">Nocardioides daeguensis</name>
    <dbReference type="NCBI Taxonomy" id="908359"/>
    <lineage>
        <taxon>Bacteria</taxon>
        <taxon>Bacillati</taxon>
        <taxon>Actinomycetota</taxon>
        <taxon>Actinomycetes</taxon>
        <taxon>Propionibacteriales</taxon>
        <taxon>Nocardioidaceae</taxon>
        <taxon>Nocardioides</taxon>
    </lineage>
</organism>
<keyword evidence="3" id="KW-1185">Reference proteome</keyword>
<evidence type="ECO:0000313" key="2">
    <source>
        <dbReference type="EMBL" id="GAA3537654.1"/>
    </source>
</evidence>
<evidence type="ECO:0000259" key="1">
    <source>
        <dbReference type="Pfam" id="PF00561"/>
    </source>
</evidence>
<sequence>MVEERARRAPRPAALASEQVGQVFVEGRRGRDRLEYTEYGAGEAWFVLVPPLLVPRRVHDRTARMLASNGLHVVVLDPLGHGRSDRPADPLSYSVTAFADQVIALLDHVGAARAVVGGSSIGANVALEVAVRAPERVAGLLLDGPVLENALGAQLSVLTPVLATTRFAPFALSALRLVTRPLPRRLAPEWVRLVLETLDARPGPVAAVVHGVLFGGLAPSAAARAALTVPTLVLARTADPFHPVGDAETAAAEISGSVLERAAAPLEWRRRPERLDLVVTRFALECTRPARRGRRTS</sequence>
<gene>
    <name evidence="2" type="ORF">GCM10022263_26610</name>
</gene>
<proteinExistence type="predicted"/>
<dbReference type="PANTHER" id="PTHR43798">
    <property type="entry name" value="MONOACYLGLYCEROL LIPASE"/>
    <property type="match status" value="1"/>
</dbReference>
<dbReference type="InterPro" id="IPR050266">
    <property type="entry name" value="AB_hydrolase_sf"/>
</dbReference>
<accession>A0ABP6VPG3</accession>
<dbReference type="RefSeq" id="WP_218234238.1">
    <property type="nucleotide sequence ID" value="NZ_BAABBB010000013.1"/>
</dbReference>
<comment type="caution">
    <text evidence="2">The sequence shown here is derived from an EMBL/GenBank/DDBJ whole genome shotgun (WGS) entry which is preliminary data.</text>
</comment>